<dbReference type="InterPro" id="IPR003660">
    <property type="entry name" value="HAMP_dom"/>
</dbReference>
<feature type="domain" description="GGDEF" evidence="3">
    <location>
        <begin position="262"/>
        <end position="392"/>
    </location>
</feature>
<feature type="domain" description="EAL" evidence="1">
    <location>
        <begin position="402"/>
        <end position="645"/>
    </location>
</feature>
<dbReference type="InterPro" id="IPR001633">
    <property type="entry name" value="EAL_dom"/>
</dbReference>
<dbReference type="EMBL" id="JAVDXO010000005">
    <property type="protein sequence ID" value="MDR7307104.1"/>
    <property type="molecule type" value="Genomic_DNA"/>
</dbReference>
<dbReference type="Gene3D" id="3.20.20.450">
    <property type="entry name" value="EAL domain"/>
    <property type="match status" value="1"/>
</dbReference>
<dbReference type="SMART" id="SM00052">
    <property type="entry name" value="EAL"/>
    <property type="match status" value="1"/>
</dbReference>
<dbReference type="InterPro" id="IPR043128">
    <property type="entry name" value="Rev_trsase/Diguanyl_cyclase"/>
</dbReference>
<evidence type="ECO:0000313" key="4">
    <source>
        <dbReference type="EMBL" id="MDR7307104.1"/>
    </source>
</evidence>
<dbReference type="Gene3D" id="6.20.270.20">
    <property type="entry name" value="LapD/MoxY periplasmic domain"/>
    <property type="match status" value="1"/>
</dbReference>
<dbReference type="PANTHER" id="PTHR33121">
    <property type="entry name" value="CYCLIC DI-GMP PHOSPHODIESTERASE PDEF"/>
    <property type="match status" value="1"/>
</dbReference>
<comment type="caution">
    <text evidence="4">The sequence shown here is derived from an EMBL/GenBank/DDBJ whole genome shotgun (WGS) entry which is preliminary data.</text>
</comment>
<dbReference type="Proteomes" id="UP001268089">
    <property type="component" value="Unassembled WGS sequence"/>
</dbReference>
<dbReference type="PROSITE" id="PS50887">
    <property type="entry name" value="GGDEF"/>
    <property type="match status" value="1"/>
</dbReference>
<evidence type="ECO:0000259" key="3">
    <source>
        <dbReference type="PROSITE" id="PS50887"/>
    </source>
</evidence>
<accession>A0ABU1ZNI6</accession>
<proteinExistence type="predicted"/>
<evidence type="ECO:0000313" key="5">
    <source>
        <dbReference type="Proteomes" id="UP001268089"/>
    </source>
</evidence>
<name>A0ABU1ZNI6_9BURK</name>
<dbReference type="Pfam" id="PF00563">
    <property type="entry name" value="EAL"/>
    <property type="match status" value="1"/>
</dbReference>
<organism evidence="4 5">
    <name type="scientific">Rhodoferax saidenbachensis</name>
    <dbReference type="NCBI Taxonomy" id="1484693"/>
    <lineage>
        <taxon>Bacteria</taxon>
        <taxon>Pseudomonadati</taxon>
        <taxon>Pseudomonadota</taxon>
        <taxon>Betaproteobacteria</taxon>
        <taxon>Burkholderiales</taxon>
        <taxon>Comamonadaceae</taxon>
        <taxon>Rhodoferax</taxon>
    </lineage>
</organism>
<dbReference type="Gene3D" id="3.30.70.270">
    <property type="match status" value="1"/>
</dbReference>
<keyword evidence="5" id="KW-1185">Reference proteome</keyword>
<dbReference type="InterPro" id="IPR032244">
    <property type="entry name" value="LapD_MoxY_N"/>
</dbReference>
<dbReference type="InterPro" id="IPR029787">
    <property type="entry name" value="Nucleotide_cyclase"/>
</dbReference>
<dbReference type="InterPro" id="IPR042461">
    <property type="entry name" value="LapD_MoxY_peri_C"/>
</dbReference>
<dbReference type="InterPro" id="IPR000160">
    <property type="entry name" value="GGDEF_dom"/>
</dbReference>
<dbReference type="PANTHER" id="PTHR33121:SF23">
    <property type="entry name" value="CYCLIC DI-GMP PHOSPHODIESTERASE PDEB"/>
    <property type="match status" value="1"/>
</dbReference>
<dbReference type="CDD" id="cd01948">
    <property type="entry name" value="EAL"/>
    <property type="match status" value="1"/>
</dbReference>
<evidence type="ECO:0000259" key="2">
    <source>
        <dbReference type="PROSITE" id="PS50885"/>
    </source>
</evidence>
<dbReference type="SUPFAM" id="SSF55073">
    <property type="entry name" value="Nucleotide cyclase"/>
    <property type="match status" value="1"/>
</dbReference>
<sequence length="645" mass="68629">MSMYRQLWLAIVVSMLLALGGGLLASMLSARSYLGSQLSIKNTDNATALALSLSQGTPDAVTVDLVVASLFDSGHYELIRVTDPSGKLISERVGDAKDLDAPAWFAHLLPITATPGQAQISSGWKQFGTVTLVSHSRFAYGALWKTAYEMVLALSLAGVVGGFLGSMVLGRIRGPLRTVIEQAKAITQRRFVTVELPKVPELKQLAVAMNATVGRLKAMFEEEASRLELVRKEANFDPLTGLANRSHFMARLRQAIDAEDSVGGTLMMVRLADLIGINRRLGRASTDDFLKVMGRTIHAVSATSSNGVAARLNGADFAVLLPAEKAGYAVGVQLLQDMALAAAPFVDGAVTAWIGVGRFAAGADVGSLLSQVDLALADAEAGGTDGVREAQADAADEMPRTVDQWSTMIKRALEHQWVRLISFPVVNAQGALSHRECPLRLMFDEKGEWLPAGRFLPVAERLKLTPALDLVAVALGLQELKSAPDLPGLAINLSASSLEDATFQPRLMALIAAQKELAPRLWLEMAEGGALKHLEAFKVLCRALNAAGCRTGLEHFGHHFSQIGQLHDLGLDYLKVDSSFVRGVESNTGNAAFLKGLCSIAHNIGLLVLAEGVTSSAELDVLLALGFDGATGPGVRILPITPSSH</sequence>
<dbReference type="RefSeq" id="WP_310343069.1">
    <property type="nucleotide sequence ID" value="NZ_JAVDXO010000005.1"/>
</dbReference>
<dbReference type="SUPFAM" id="SSF141868">
    <property type="entry name" value="EAL domain-like"/>
    <property type="match status" value="1"/>
</dbReference>
<evidence type="ECO:0000259" key="1">
    <source>
        <dbReference type="PROSITE" id="PS50883"/>
    </source>
</evidence>
<dbReference type="SMART" id="SM00267">
    <property type="entry name" value="GGDEF"/>
    <property type="match status" value="1"/>
</dbReference>
<dbReference type="PROSITE" id="PS50885">
    <property type="entry name" value="HAMP"/>
    <property type="match status" value="1"/>
</dbReference>
<dbReference type="InterPro" id="IPR050706">
    <property type="entry name" value="Cyclic-di-GMP_PDE-like"/>
</dbReference>
<dbReference type="Pfam" id="PF16448">
    <property type="entry name" value="LapD_MoxY_N"/>
    <property type="match status" value="1"/>
</dbReference>
<feature type="domain" description="HAMP" evidence="2">
    <location>
        <begin position="170"/>
        <end position="221"/>
    </location>
</feature>
<reference evidence="4 5" key="1">
    <citation type="submission" date="2023-07" db="EMBL/GenBank/DDBJ databases">
        <title>Sorghum-associated microbial communities from plants grown in Nebraska, USA.</title>
        <authorList>
            <person name="Schachtman D."/>
        </authorList>
    </citation>
    <scope>NUCLEOTIDE SEQUENCE [LARGE SCALE GENOMIC DNA]</scope>
    <source>
        <strain evidence="4 5">BE308</strain>
    </source>
</reference>
<dbReference type="Gene3D" id="3.30.110.200">
    <property type="match status" value="1"/>
</dbReference>
<dbReference type="PROSITE" id="PS50883">
    <property type="entry name" value="EAL"/>
    <property type="match status" value="1"/>
</dbReference>
<dbReference type="CDD" id="cd01949">
    <property type="entry name" value="GGDEF"/>
    <property type="match status" value="1"/>
</dbReference>
<gene>
    <name evidence="4" type="ORF">J2X15_002391</name>
</gene>
<dbReference type="InterPro" id="IPR035919">
    <property type="entry name" value="EAL_sf"/>
</dbReference>
<protein>
    <submittedName>
        <fullName evidence="4">Diguanylate cyclase (GGDEF)-like protein</fullName>
    </submittedName>
</protein>
<dbReference type="Pfam" id="PF00990">
    <property type="entry name" value="GGDEF"/>
    <property type="match status" value="1"/>
</dbReference>